<evidence type="ECO:0000313" key="2">
    <source>
        <dbReference type="EMBL" id="CAA7039723.1"/>
    </source>
</evidence>
<dbReference type="Gene3D" id="3.80.10.10">
    <property type="entry name" value="Ribonuclease Inhibitor"/>
    <property type="match status" value="1"/>
</dbReference>
<name>A0A6D2JJ10_9BRAS</name>
<dbReference type="Proteomes" id="UP000467841">
    <property type="component" value="Unassembled WGS sequence"/>
</dbReference>
<evidence type="ECO:0000313" key="3">
    <source>
        <dbReference type="Proteomes" id="UP000467841"/>
    </source>
</evidence>
<dbReference type="InterPro" id="IPR036047">
    <property type="entry name" value="F-box-like_dom_sf"/>
</dbReference>
<dbReference type="Pfam" id="PF12937">
    <property type="entry name" value="F-box-like"/>
    <property type="match status" value="1"/>
</dbReference>
<accession>A0A6D2JJ10</accession>
<comment type="caution">
    <text evidence="2">The sequence shown here is derived from an EMBL/GenBank/DDBJ whole genome shotgun (WGS) entry which is preliminary data.</text>
</comment>
<dbReference type="InterPro" id="IPR001810">
    <property type="entry name" value="F-box_dom"/>
</dbReference>
<gene>
    <name evidence="2" type="ORF">MERR_LOCUS26958</name>
</gene>
<evidence type="ECO:0000259" key="1">
    <source>
        <dbReference type="Pfam" id="PF12937"/>
    </source>
</evidence>
<keyword evidence="3" id="KW-1185">Reference proteome</keyword>
<dbReference type="OrthoDB" id="10257471at2759"/>
<proteinExistence type="predicted"/>
<dbReference type="SUPFAM" id="SSF52047">
    <property type="entry name" value="RNI-like"/>
    <property type="match status" value="1"/>
</dbReference>
<reference evidence="2" key="1">
    <citation type="submission" date="2020-01" db="EMBL/GenBank/DDBJ databases">
        <authorList>
            <person name="Mishra B."/>
        </authorList>
    </citation>
    <scope>NUCLEOTIDE SEQUENCE [LARGE SCALE GENOMIC DNA]</scope>
</reference>
<organism evidence="2 3">
    <name type="scientific">Microthlaspi erraticum</name>
    <dbReference type="NCBI Taxonomy" id="1685480"/>
    <lineage>
        <taxon>Eukaryota</taxon>
        <taxon>Viridiplantae</taxon>
        <taxon>Streptophyta</taxon>
        <taxon>Embryophyta</taxon>
        <taxon>Tracheophyta</taxon>
        <taxon>Spermatophyta</taxon>
        <taxon>Magnoliopsida</taxon>
        <taxon>eudicotyledons</taxon>
        <taxon>Gunneridae</taxon>
        <taxon>Pentapetalae</taxon>
        <taxon>rosids</taxon>
        <taxon>malvids</taxon>
        <taxon>Brassicales</taxon>
        <taxon>Brassicaceae</taxon>
        <taxon>Coluteocarpeae</taxon>
        <taxon>Microthlaspi</taxon>
    </lineage>
</organism>
<feature type="domain" description="F-box" evidence="1">
    <location>
        <begin position="118"/>
        <end position="159"/>
    </location>
</feature>
<sequence length="330" mass="36693">MVMEASSDPNKRLCRLPVPSLSSSSSGQHLDPILADVDQKHVDQIISSFLSLSVSPSFSSSEAIGSSFERALEKMFIYSVDESVNLDRGLELSSLLHESTKRWYRRQATTHNSIAWPLPSELTVKVFSMVDTKSLVQASACCTMFKKCALDQVCYSNVDLTTANVKSQVVRNMILKAGKELRSLKVGCRDESTDNPMLIGSCLAPLSYQKHGVLGNLLGSLHLYIRGWLDRKYCLRGPCASINASPFQKNCPNLTSLSLIGFHITDLEAYMLLMGLRKVKYMDLSKTSGFEGRFLRDVSHDFKDAVIETLILRDSILLTQQDACDSFDTL</sequence>
<dbReference type="InterPro" id="IPR032675">
    <property type="entry name" value="LRR_dom_sf"/>
</dbReference>
<dbReference type="AlphaFoldDB" id="A0A6D2JJ10"/>
<protein>
    <recommendedName>
        <fullName evidence="1">F-box domain-containing protein</fullName>
    </recommendedName>
</protein>
<dbReference type="SUPFAM" id="SSF81383">
    <property type="entry name" value="F-box domain"/>
    <property type="match status" value="1"/>
</dbReference>
<dbReference type="EMBL" id="CACVBM020001217">
    <property type="protein sequence ID" value="CAA7039723.1"/>
    <property type="molecule type" value="Genomic_DNA"/>
</dbReference>